<evidence type="ECO:0008006" key="3">
    <source>
        <dbReference type="Google" id="ProtNLM"/>
    </source>
</evidence>
<organism evidence="1 2">
    <name type="scientific">Achromobacter dolens</name>
    <dbReference type="NCBI Taxonomy" id="1287738"/>
    <lineage>
        <taxon>Bacteria</taxon>
        <taxon>Pseudomonadati</taxon>
        <taxon>Pseudomonadota</taxon>
        <taxon>Betaproteobacteria</taxon>
        <taxon>Burkholderiales</taxon>
        <taxon>Alcaligenaceae</taxon>
        <taxon>Achromobacter</taxon>
    </lineage>
</organism>
<evidence type="ECO:0000313" key="2">
    <source>
        <dbReference type="Proteomes" id="UP000494272"/>
    </source>
</evidence>
<keyword evidence="2" id="KW-1185">Reference proteome</keyword>
<dbReference type="AlphaFoldDB" id="A0A6S7BS88"/>
<gene>
    <name evidence="1" type="ORF">LMG26841_00167</name>
</gene>
<reference evidence="1 2" key="1">
    <citation type="submission" date="2020-04" db="EMBL/GenBank/DDBJ databases">
        <authorList>
            <person name="De Canck E."/>
        </authorList>
    </citation>
    <scope>NUCLEOTIDE SEQUENCE [LARGE SCALE GENOMIC DNA]</scope>
    <source>
        <strain evidence="1 2">LMG 26841</strain>
    </source>
</reference>
<dbReference type="RefSeq" id="WP_175166582.1">
    <property type="nucleotide sequence ID" value="NZ_CADIJW010000072.1"/>
</dbReference>
<protein>
    <recommendedName>
        <fullName evidence="3">Replication protein P</fullName>
    </recommendedName>
</protein>
<accession>A0A6S7BS88</accession>
<evidence type="ECO:0000313" key="1">
    <source>
        <dbReference type="EMBL" id="CAB3815617.1"/>
    </source>
</evidence>
<proteinExistence type="predicted"/>
<dbReference type="GeneID" id="94353713"/>
<sequence>MQLVHATEVPPPVPVAWAARVIERMQALYGAKFAQQWEGIEPARLAEAWAQEIADYTAEEIQRGLASCRGRTFPPTLPEFLGLCRPTLNPETAYHEAVAGMSARSRGVIGQWSHPGVFWAARRVGAYDLLNMGWQAIRGRWEYALRDVMAQGKWEPVPHPRQRLAAPGGTVSTREESLAFLREIKERTGGGLPPAVADHRSWAHRLVARARKDDSVSLTVLRMAQRAIAAPIGASSE</sequence>
<dbReference type="EMBL" id="CADIKW010000001">
    <property type="protein sequence ID" value="CAB3815617.1"/>
    <property type="molecule type" value="Genomic_DNA"/>
</dbReference>
<dbReference type="Proteomes" id="UP000494272">
    <property type="component" value="Unassembled WGS sequence"/>
</dbReference>
<name>A0A6S7BS88_9BURK</name>